<feature type="non-terminal residue" evidence="2">
    <location>
        <position position="234"/>
    </location>
</feature>
<sequence length="234" mass="25946">EQTYIDHEPIIITSDADFSVFSGSGTLEDPHVIEGLNITTSEKYGIFVSLTTKHFVIRDCYIDATNAGITIEMIAEGTGVLINNICTRNENSNGVGIQIAFSNKVGLRDNICNDNEAHGILLFFSYYTILYRNTCNNNGMNGIVAAFANNSLFSDNVCNNNGWEGLYLAGSAESNLVSNIFSNNREYGIRMEYADNSALVNNTLEDNKACGIYAWKTDGCLFNYNWFISNYYIA</sequence>
<dbReference type="Gene3D" id="2.160.20.10">
    <property type="entry name" value="Single-stranded right-handed beta-helix, Pectin lyase-like"/>
    <property type="match status" value="1"/>
</dbReference>
<dbReference type="SUPFAM" id="SSF51126">
    <property type="entry name" value="Pectin lyase-like"/>
    <property type="match status" value="1"/>
</dbReference>
<organism evidence="2">
    <name type="scientific">marine sediment metagenome</name>
    <dbReference type="NCBI Taxonomy" id="412755"/>
    <lineage>
        <taxon>unclassified sequences</taxon>
        <taxon>metagenomes</taxon>
        <taxon>ecological metagenomes</taxon>
    </lineage>
</organism>
<dbReference type="InterPro" id="IPR006626">
    <property type="entry name" value="PbH1"/>
</dbReference>
<dbReference type="Pfam" id="PF13229">
    <property type="entry name" value="Beta_helix"/>
    <property type="match status" value="1"/>
</dbReference>
<feature type="non-terminal residue" evidence="2">
    <location>
        <position position="1"/>
    </location>
</feature>
<dbReference type="InterPro" id="IPR012334">
    <property type="entry name" value="Pectin_lyas_fold"/>
</dbReference>
<name>X1FDK7_9ZZZZ</name>
<evidence type="ECO:0000259" key="1">
    <source>
        <dbReference type="Pfam" id="PF13229"/>
    </source>
</evidence>
<feature type="domain" description="Right handed beta helix" evidence="1">
    <location>
        <begin position="88"/>
        <end position="226"/>
    </location>
</feature>
<dbReference type="InterPro" id="IPR011050">
    <property type="entry name" value="Pectin_lyase_fold/virulence"/>
</dbReference>
<dbReference type="SMART" id="SM00710">
    <property type="entry name" value="PbH1"/>
    <property type="match status" value="6"/>
</dbReference>
<dbReference type="EMBL" id="BARU01012605">
    <property type="protein sequence ID" value="GAH43057.1"/>
    <property type="molecule type" value="Genomic_DNA"/>
</dbReference>
<dbReference type="NCBIfam" id="TIGR03804">
    <property type="entry name" value="para_beta_helix"/>
    <property type="match status" value="3"/>
</dbReference>
<comment type="caution">
    <text evidence="2">The sequence shown here is derived from an EMBL/GenBank/DDBJ whole genome shotgun (WGS) entry which is preliminary data.</text>
</comment>
<protein>
    <recommendedName>
        <fullName evidence="1">Right handed beta helix domain-containing protein</fullName>
    </recommendedName>
</protein>
<reference evidence="2" key="1">
    <citation type="journal article" date="2014" name="Front. Microbiol.">
        <title>High frequency of phylogenetically diverse reductive dehalogenase-homologous genes in deep subseafloor sedimentary metagenomes.</title>
        <authorList>
            <person name="Kawai M."/>
            <person name="Futagami T."/>
            <person name="Toyoda A."/>
            <person name="Takaki Y."/>
            <person name="Nishi S."/>
            <person name="Hori S."/>
            <person name="Arai W."/>
            <person name="Tsubouchi T."/>
            <person name="Morono Y."/>
            <person name="Uchiyama I."/>
            <person name="Ito T."/>
            <person name="Fujiyama A."/>
            <person name="Inagaki F."/>
            <person name="Takami H."/>
        </authorList>
    </citation>
    <scope>NUCLEOTIDE SEQUENCE</scope>
    <source>
        <strain evidence="2">Expedition CK06-06</strain>
    </source>
</reference>
<gene>
    <name evidence="2" type="ORF">S03H2_23161</name>
</gene>
<proteinExistence type="predicted"/>
<dbReference type="InterPro" id="IPR022441">
    <property type="entry name" value="Para_beta_helix_rpt-2"/>
</dbReference>
<evidence type="ECO:0000313" key="2">
    <source>
        <dbReference type="EMBL" id="GAH43057.1"/>
    </source>
</evidence>
<accession>X1FDK7</accession>
<dbReference type="InterPro" id="IPR039448">
    <property type="entry name" value="Beta_helix"/>
</dbReference>
<dbReference type="AlphaFoldDB" id="X1FDK7"/>